<proteinExistence type="predicted"/>
<dbReference type="Proteomes" id="UP000425817">
    <property type="component" value="Chromosome"/>
</dbReference>
<reference evidence="1 2" key="1">
    <citation type="submission" date="2019-12" db="EMBL/GenBank/DDBJ databases">
        <title>Hybrid Genome Assemblies of two High G+C Isolates from Undergraduate Microbiology Courses.</title>
        <authorList>
            <person name="Ne Ville C.J."/>
            <person name="Enright D."/>
            <person name="Hernandez I."/>
            <person name="Dodsworth J."/>
            <person name="Orwin P.M."/>
        </authorList>
    </citation>
    <scope>NUCLEOTIDE SEQUENCE [LARGE SCALE GENOMIC DNA]</scope>
    <source>
        <strain evidence="1 2">CSUSB</strain>
    </source>
</reference>
<accession>A0A6I6HJH6</accession>
<sequence length="64" mass="7434">MHLWLHGHTACAGFAAAKRLQKEEGTIFVVHCLHLFNDSLCRMAREHFEREKFRTSLTLLHSIS</sequence>
<dbReference type="AlphaFoldDB" id="A0A6I6HJH6"/>
<name>A0A6I6HJH6_VARPD</name>
<dbReference type="EMBL" id="CP046622">
    <property type="protein sequence ID" value="QGW83031.1"/>
    <property type="molecule type" value="Genomic_DNA"/>
</dbReference>
<gene>
    <name evidence="1" type="ORF">GOQ09_16245</name>
</gene>
<organism evidence="1 2">
    <name type="scientific">Variovorax paradoxus</name>
    <dbReference type="NCBI Taxonomy" id="34073"/>
    <lineage>
        <taxon>Bacteria</taxon>
        <taxon>Pseudomonadati</taxon>
        <taxon>Pseudomonadota</taxon>
        <taxon>Betaproteobacteria</taxon>
        <taxon>Burkholderiales</taxon>
        <taxon>Comamonadaceae</taxon>
        <taxon>Variovorax</taxon>
    </lineage>
</organism>
<dbReference type="RefSeq" id="WP_157614451.1">
    <property type="nucleotide sequence ID" value="NZ_CP046622.1"/>
</dbReference>
<protein>
    <submittedName>
        <fullName evidence="1">Uncharacterized protein</fullName>
    </submittedName>
</protein>
<evidence type="ECO:0000313" key="1">
    <source>
        <dbReference type="EMBL" id="QGW83031.1"/>
    </source>
</evidence>
<evidence type="ECO:0000313" key="2">
    <source>
        <dbReference type="Proteomes" id="UP000425817"/>
    </source>
</evidence>